<proteinExistence type="predicted"/>
<evidence type="ECO:0000313" key="5">
    <source>
        <dbReference type="WBParaSite" id="OFLC_0000973501-mRNA-1"/>
    </source>
</evidence>
<evidence type="ECO:0000259" key="2">
    <source>
        <dbReference type="PROSITE" id="PS51253"/>
    </source>
</evidence>
<organism evidence="5">
    <name type="scientific">Onchocerca flexuosa</name>
    <dbReference type="NCBI Taxonomy" id="387005"/>
    <lineage>
        <taxon>Eukaryota</taxon>
        <taxon>Metazoa</taxon>
        <taxon>Ecdysozoa</taxon>
        <taxon>Nematoda</taxon>
        <taxon>Chromadorea</taxon>
        <taxon>Rhabditida</taxon>
        <taxon>Spirurina</taxon>
        <taxon>Spiruromorpha</taxon>
        <taxon>Filarioidea</taxon>
        <taxon>Onchocercidae</taxon>
        <taxon>Onchocerca</taxon>
    </lineage>
</organism>
<dbReference type="GO" id="GO:0003677">
    <property type="term" value="F:DNA binding"/>
    <property type="evidence" value="ECO:0007669"/>
    <property type="project" value="UniProtKB-KW"/>
</dbReference>
<sequence>GWVARFVRRNNITLQVTNSTSTISPKLVTKSDNNSNIIDNLINRSDGNPICCNTSNMMSNSSCPLPSTASRISDLTVANANMCRQNDVTKVNATTITTTTTISTTTTTMTTATVAITTINNNSTISAKKRRKNFTPKKVVPNDRGVYSEAGKFGLPVEYSIRNTVFHVLFITINTVSYQ</sequence>
<feature type="domain" description="HTH CENPB-type" evidence="2">
    <location>
        <begin position="1"/>
        <end position="16"/>
    </location>
</feature>
<accession>A0A183HQH4</accession>
<dbReference type="EMBL" id="UZAJ01012266">
    <property type="protein sequence ID" value="VDO62870.1"/>
    <property type="molecule type" value="Genomic_DNA"/>
</dbReference>
<reference evidence="5" key="1">
    <citation type="submission" date="2016-06" db="UniProtKB">
        <authorList>
            <consortium name="WormBaseParasite"/>
        </authorList>
    </citation>
    <scope>IDENTIFICATION</scope>
</reference>
<gene>
    <name evidence="3" type="ORF">OFLC_LOCUS9735</name>
</gene>
<dbReference type="PROSITE" id="PS51253">
    <property type="entry name" value="HTH_CENPB"/>
    <property type="match status" value="1"/>
</dbReference>
<evidence type="ECO:0000313" key="4">
    <source>
        <dbReference type="Proteomes" id="UP000267606"/>
    </source>
</evidence>
<dbReference type="Proteomes" id="UP000267606">
    <property type="component" value="Unassembled WGS sequence"/>
</dbReference>
<evidence type="ECO:0000256" key="1">
    <source>
        <dbReference type="ARBA" id="ARBA00023125"/>
    </source>
</evidence>
<evidence type="ECO:0000313" key="3">
    <source>
        <dbReference type="EMBL" id="VDO62870.1"/>
    </source>
</evidence>
<keyword evidence="4" id="KW-1185">Reference proteome</keyword>
<name>A0A183HQH4_9BILA</name>
<protein>
    <submittedName>
        <fullName evidence="5">HTH CENPB-type domain-containing protein</fullName>
    </submittedName>
</protein>
<reference evidence="3 4" key="2">
    <citation type="submission" date="2018-11" db="EMBL/GenBank/DDBJ databases">
        <authorList>
            <consortium name="Pathogen Informatics"/>
        </authorList>
    </citation>
    <scope>NUCLEOTIDE SEQUENCE [LARGE SCALE GENOMIC DNA]</scope>
</reference>
<dbReference type="WBParaSite" id="OFLC_0000973501-mRNA-1">
    <property type="protein sequence ID" value="OFLC_0000973501-mRNA-1"/>
    <property type="gene ID" value="OFLC_0000973501"/>
</dbReference>
<dbReference type="STRING" id="387005.A0A183HQH4"/>
<dbReference type="InterPro" id="IPR006600">
    <property type="entry name" value="HTH_CenpB_DNA-bd_dom"/>
</dbReference>
<dbReference type="AlphaFoldDB" id="A0A183HQH4"/>
<keyword evidence="1" id="KW-0238">DNA-binding</keyword>